<feature type="binding site" evidence="4">
    <location>
        <position position="152"/>
    </location>
    <ligand>
        <name>Mn(2+)</name>
        <dbReference type="ChEBI" id="CHEBI:29035"/>
        <label>1</label>
    </ligand>
</feature>
<dbReference type="InterPro" id="IPR020855">
    <property type="entry name" value="Ureohydrolase_Mn_BS"/>
</dbReference>
<evidence type="ECO:0000313" key="7">
    <source>
        <dbReference type="Proteomes" id="UP000214618"/>
    </source>
</evidence>
<evidence type="ECO:0000256" key="5">
    <source>
        <dbReference type="RuleBase" id="RU003684"/>
    </source>
</evidence>
<dbReference type="NCBIfam" id="TIGR01230">
    <property type="entry name" value="agmatinase"/>
    <property type="match status" value="1"/>
</dbReference>
<keyword evidence="4" id="KW-0464">Manganese</keyword>
<dbReference type="PIRSF" id="PIRSF036979">
    <property type="entry name" value="Arginase"/>
    <property type="match status" value="1"/>
</dbReference>
<dbReference type="PANTHER" id="PTHR11358">
    <property type="entry name" value="ARGINASE/AGMATINASE"/>
    <property type="match status" value="1"/>
</dbReference>
<organism evidence="6 7">
    <name type="scientific">Peribacillus simplex NBRC 15720 = DSM 1321</name>
    <dbReference type="NCBI Taxonomy" id="1349754"/>
    <lineage>
        <taxon>Bacteria</taxon>
        <taxon>Bacillati</taxon>
        <taxon>Bacillota</taxon>
        <taxon>Bacilli</taxon>
        <taxon>Bacillales</taxon>
        <taxon>Bacillaceae</taxon>
        <taxon>Peribacillus</taxon>
    </lineage>
</organism>
<dbReference type="RefSeq" id="WP_063235421.1">
    <property type="nucleotide sequence ID" value="NZ_BCVO01000025.1"/>
</dbReference>
<comment type="similarity">
    <text evidence="1">Belongs to the arginase family. Agmatinase subfamily.</text>
</comment>
<proteinExistence type="inferred from homology"/>
<dbReference type="GeneID" id="56472686"/>
<feature type="binding site" evidence="4">
    <location>
        <position position="150"/>
    </location>
    <ligand>
        <name>Mn(2+)</name>
        <dbReference type="ChEBI" id="CHEBI:29035"/>
        <label>1</label>
    </ligand>
</feature>
<comment type="cofactor">
    <cofactor evidence="4">
        <name>Mn(2+)</name>
        <dbReference type="ChEBI" id="CHEBI:29035"/>
    </cofactor>
    <text evidence="4">Binds 2 manganese ions per subunit.</text>
</comment>
<evidence type="ECO:0000256" key="1">
    <source>
        <dbReference type="ARBA" id="ARBA00009227"/>
    </source>
</evidence>
<protein>
    <submittedName>
        <fullName evidence="6">Agmatinase</fullName>
    </submittedName>
</protein>
<dbReference type="EMBL" id="CP017704">
    <property type="protein sequence ID" value="ASS93925.1"/>
    <property type="molecule type" value="Genomic_DNA"/>
</dbReference>
<dbReference type="PROSITE" id="PS01053">
    <property type="entry name" value="ARGINASE_1"/>
    <property type="match status" value="1"/>
</dbReference>
<dbReference type="GO" id="GO:0033389">
    <property type="term" value="P:putrescine biosynthetic process from arginine, via agmatine"/>
    <property type="evidence" value="ECO:0007669"/>
    <property type="project" value="TreeGrafter"/>
</dbReference>
<dbReference type="Proteomes" id="UP000214618">
    <property type="component" value="Chromosome"/>
</dbReference>
<feature type="binding site" evidence="4">
    <location>
        <position position="241"/>
    </location>
    <ligand>
        <name>Mn(2+)</name>
        <dbReference type="ChEBI" id="CHEBI:29035"/>
        <label>1</label>
    </ligand>
</feature>
<keyword evidence="2 4" id="KW-0479">Metal-binding</keyword>
<accession>A0A223EFR7</accession>
<feature type="binding site" evidence="4">
    <location>
        <position position="239"/>
    </location>
    <ligand>
        <name>Mn(2+)</name>
        <dbReference type="ChEBI" id="CHEBI:29035"/>
        <label>1</label>
    </ligand>
</feature>
<dbReference type="CDD" id="cd11592">
    <property type="entry name" value="Agmatinase_PAH"/>
    <property type="match status" value="1"/>
</dbReference>
<dbReference type="InterPro" id="IPR006035">
    <property type="entry name" value="Ureohydrolase"/>
</dbReference>
<dbReference type="Gene3D" id="3.40.800.10">
    <property type="entry name" value="Ureohydrolase domain"/>
    <property type="match status" value="1"/>
</dbReference>
<reference evidence="6 7" key="1">
    <citation type="submission" date="2016-10" db="EMBL/GenBank/DDBJ databases">
        <title>The whole genome sequencing and assembly of Bacillus simplex DSM 1321 strain.</title>
        <authorList>
            <person name="Park M.-K."/>
            <person name="Lee Y.-J."/>
            <person name="Yi H."/>
            <person name="Bahn Y.-S."/>
            <person name="Kim J.F."/>
            <person name="Lee D.-W."/>
        </authorList>
    </citation>
    <scope>NUCLEOTIDE SEQUENCE [LARGE SCALE GENOMIC DNA]</scope>
    <source>
        <strain evidence="6 7">DSM 1321</strain>
    </source>
</reference>
<dbReference type="InterPro" id="IPR005925">
    <property type="entry name" value="Agmatinase-rel"/>
</dbReference>
<dbReference type="SUPFAM" id="SSF52768">
    <property type="entry name" value="Arginase/deacetylase"/>
    <property type="match status" value="1"/>
</dbReference>
<dbReference type="AlphaFoldDB" id="A0A223EFR7"/>
<feature type="binding site" evidence="4">
    <location>
        <position position="148"/>
    </location>
    <ligand>
        <name>Mn(2+)</name>
        <dbReference type="ChEBI" id="CHEBI:29035"/>
        <label>1</label>
    </ligand>
</feature>
<evidence type="ECO:0000256" key="4">
    <source>
        <dbReference type="PIRSR" id="PIRSR036979-1"/>
    </source>
</evidence>
<dbReference type="Pfam" id="PF00491">
    <property type="entry name" value="Arginase"/>
    <property type="match status" value="1"/>
</dbReference>
<dbReference type="PRINTS" id="PR00116">
    <property type="entry name" value="ARGINASE"/>
</dbReference>
<evidence type="ECO:0000256" key="3">
    <source>
        <dbReference type="ARBA" id="ARBA00022801"/>
    </source>
</evidence>
<keyword evidence="3 5" id="KW-0378">Hydrolase</keyword>
<feature type="binding site" evidence="4">
    <location>
        <position position="125"/>
    </location>
    <ligand>
        <name>Mn(2+)</name>
        <dbReference type="ChEBI" id="CHEBI:29035"/>
        <label>1</label>
    </ligand>
</feature>
<evidence type="ECO:0000256" key="2">
    <source>
        <dbReference type="ARBA" id="ARBA00022723"/>
    </source>
</evidence>
<dbReference type="PANTHER" id="PTHR11358:SF26">
    <property type="entry name" value="GUANIDINO ACID HYDROLASE, MITOCHONDRIAL"/>
    <property type="match status" value="1"/>
</dbReference>
<sequence length="332" mass="36977">MMKYQPKDSFKSPRFCGVRTFMRLPFVEQIDEHMDFVITGIPFDSGQSFRTGARFGPEAIRDFSILLRPYNPEQDINIFDYISGIDYGDIPIIPGYISETYKKIEEELTPVIEKGIIPISLGGDHSITLGELRAIVKKHGPVALLQFDAHSDTWDSYFDQKYNHGTVFRRAIEEGLIDVSRSLQIGMRGGLYGPEDLQDARDLGLGVYTTNDYKRIGVEKMLGVIHERVANGPVFLSFDIDFLDPVYAPGTGTPEVSGASIDDALALVRGLTNIDFVGFDLVEVLPSYDHGQITAAAAANIVYEFITLIALAKKGKLEKKERVGDLETQLNN</sequence>
<dbReference type="GO" id="GO:0046872">
    <property type="term" value="F:metal ion binding"/>
    <property type="evidence" value="ECO:0007669"/>
    <property type="project" value="UniProtKB-KW"/>
</dbReference>
<gene>
    <name evidence="6" type="ORF">BS1321_08070</name>
</gene>
<dbReference type="OrthoDB" id="9788689at2"/>
<name>A0A223EFR7_9BACI</name>
<dbReference type="InterPro" id="IPR023696">
    <property type="entry name" value="Ureohydrolase_dom_sf"/>
</dbReference>
<dbReference type="PROSITE" id="PS51409">
    <property type="entry name" value="ARGINASE_2"/>
    <property type="match status" value="1"/>
</dbReference>
<evidence type="ECO:0000313" key="6">
    <source>
        <dbReference type="EMBL" id="ASS93925.1"/>
    </source>
</evidence>
<dbReference type="GO" id="GO:0008783">
    <property type="term" value="F:agmatinase activity"/>
    <property type="evidence" value="ECO:0007669"/>
    <property type="project" value="TreeGrafter"/>
</dbReference>